<evidence type="ECO:0000313" key="3">
    <source>
        <dbReference type="Proteomes" id="UP000182743"/>
    </source>
</evidence>
<protein>
    <recommendedName>
        <fullName evidence="1">DUF1638 domain-containing protein</fullName>
    </recommendedName>
</protein>
<gene>
    <name evidence="2" type="ORF">MOOR_09710</name>
</gene>
<feature type="domain" description="DUF1638" evidence="1">
    <location>
        <begin position="27"/>
        <end position="155"/>
    </location>
</feature>
<dbReference type="RefSeq" id="WP_071520642.1">
    <property type="nucleotide sequence ID" value="NZ_MIHH01000004.1"/>
</dbReference>
<proteinExistence type="predicted"/>
<comment type="caution">
    <text evidence="2">The sequence shown here is derived from an EMBL/GenBank/DDBJ whole genome shotgun (WGS) entry which is preliminary data.</text>
</comment>
<accession>A0A1J5JJ76</accession>
<dbReference type="Pfam" id="PF07796">
    <property type="entry name" value="DUF1638"/>
    <property type="match status" value="1"/>
</dbReference>
<name>A0A1J5JJ76_NEOTH</name>
<organism evidence="2 3">
    <name type="scientific">Neomoorella thermoacetica</name>
    <name type="common">Clostridium thermoaceticum</name>
    <dbReference type="NCBI Taxonomy" id="1525"/>
    <lineage>
        <taxon>Bacteria</taxon>
        <taxon>Bacillati</taxon>
        <taxon>Bacillota</taxon>
        <taxon>Clostridia</taxon>
        <taxon>Neomoorellales</taxon>
        <taxon>Neomoorellaceae</taxon>
        <taxon>Neomoorella</taxon>
    </lineage>
</organism>
<sequence length="241" mass="26993">MRSLIIACRVMEDELLSLATGREDLLFLDQGLHRSPERLRQALQEAINAANDYDLILLGYGLCGGALDGLRTGSCPVIIPKVDDCIPLLLGSVAARARWPTATYFLSSGWLAGEENMVREYQRCLERYGEERGRWILKQLYCHYQNVVFIKTDFGQGTCSAGVDRQVKPGSAASSRLLHPAALAMARQLAANLGLTYEVYQGNSLYLQRLIQGPWEDDFLKVEPRQEISIRVFRNPEAGEK</sequence>
<dbReference type="AlphaFoldDB" id="A0A1J5JJ76"/>
<evidence type="ECO:0000259" key="1">
    <source>
        <dbReference type="Pfam" id="PF07796"/>
    </source>
</evidence>
<dbReference type="EMBL" id="MIHH01000004">
    <property type="protein sequence ID" value="OIQ09213.1"/>
    <property type="molecule type" value="Genomic_DNA"/>
</dbReference>
<dbReference type="InterPro" id="IPR012437">
    <property type="entry name" value="DUF1638"/>
</dbReference>
<dbReference type="Proteomes" id="UP000182743">
    <property type="component" value="Unassembled WGS sequence"/>
</dbReference>
<reference evidence="2 3" key="1">
    <citation type="submission" date="2016-08" db="EMBL/GenBank/DDBJ databases">
        <title>Genome-based comparison of Moorella thermoacetic strains.</title>
        <authorList>
            <person name="Poehlein A."/>
            <person name="Bengelsdorf F.R."/>
            <person name="Esser C."/>
            <person name="Duerre P."/>
            <person name="Daniel R."/>
        </authorList>
    </citation>
    <scope>NUCLEOTIDE SEQUENCE [LARGE SCALE GENOMIC DNA]</scope>
    <source>
        <strain evidence="2 3">DSM 11768</strain>
    </source>
</reference>
<evidence type="ECO:0000313" key="2">
    <source>
        <dbReference type="EMBL" id="OIQ09213.1"/>
    </source>
</evidence>